<dbReference type="InterPro" id="IPR002549">
    <property type="entry name" value="AI-2E-like"/>
</dbReference>
<feature type="transmembrane region" description="Helical" evidence="7">
    <location>
        <begin position="7"/>
        <end position="29"/>
    </location>
</feature>
<dbReference type="Proteomes" id="UP000030762">
    <property type="component" value="Unassembled WGS sequence"/>
</dbReference>
<dbReference type="PANTHER" id="PTHR21716:SF4">
    <property type="entry name" value="TRANSMEMBRANE PROTEIN 245"/>
    <property type="match status" value="1"/>
</dbReference>
<evidence type="ECO:0000256" key="2">
    <source>
        <dbReference type="ARBA" id="ARBA00009773"/>
    </source>
</evidence>
<feature type="transmembrane region" description="Helical" evidence="7">
    <location>
        <begin position="420"/>
        <end position="449"/>
    </location>
</feature>
<feature type="transmembrane region" description="Helical" evidence="7">
    <location>
        <begin position="485"/>
        <end position="513"/>
    </location>
</feature>
<feature type="transmembrane region" description="Helical" evidence="7">
    <location>
        <begin position="129"/>
        <end position="149"/>
    </location>
</feature>
<dbReference type="OrthoDB" id="5970161at2759"/>
<evidence type="ECO:0000256" key="5">
    <source>
        <dbReference type="ARBA" id="ARBA00023136"/>
    </source>
</evidence>
<evidence type="ECO:0000313" key="9">
    <source>
        <dbReference type="Proteomes" id="UP000030762"/>
    </source>
</evidence>
<feature type="compositionally biased region" description="Polar residues" evidence="6">
    <location>
        <begin position="804"/>
        <end position="815"/>
    </location>
</feature>
<evidence type="ECO:0000256" key="6">
    <source>
        <dbReference type="SAM" id="MobiDB-lite"/>
    </source>
</evidence>
<evidence type="ECO:0000256" key="7">
    <source>
        <dbReference type="SAM" id="Phobius"/>
    </source>
</evidence>
<dbReference type="EMBL" id="JH767150">
    <property type="protein sequence ID" value="EQC35524.1"/>
    <property type="molecule type" value="Genomic_DNA"/>
</dbReference>
<keyword evidence="5 7" id="KW-0472">Membrane</keyword>
<dbReference type="OMA" id="WLVSFWI"/>
<evidence type="ECO:0000256" key="4">
    <source>
        <dbReference type="ARBA" id="ARBA00022989"/>
    </source>
</evidence>
<protein>
    <recommendedName>
        <fullName evidence="10">Transmembrane protein</fullName>
    </recommendedName>
</protein>
<keyword evidence="4 7" id="KW-1133">Transmembrane helix</keyword>
<accession>T0QCC6</accession>
<feature type="region of interest" description="Disordered" evidence="6">
    <location>
        <begin position="771"/>
        <end position="815"/>
    </location>
</feature>
<keyword evidence="9" id="KW-1185">Reference proteome</keyword>
<comment type="similarity">
    <text evidence="2">Belongs to the autoinducer-2 exporter (AI-2E) (TC 2.A.86) family.</text>
</comment>
<dbReference type="eggNOG" id="KOG2365">
    <property type="taxonomic scope" value="Eukaryota"/>
</dbReference>
<name>T0QCC6_SAPDV</name>
<dbReference type="Pfam" id="PF01594">
    <property type="entry name" value="AI-2E_transport"/>
    <property type="match status" value="1"/>
</dbReference>
<evidence type="ECO:0000313" key="8">
    <source>
        <dbReference type="EMBL" id="EQC35524.1"/>
    </source>
</evidence>
<dbReference type="InParanoid" id="T0QCC6"/>
<sequence length="914" mass="101286">MPDIIEFALGTILGNMSTAVVLALVYFNFLLFEDYFRVIIWSILFSQALRGAKENVCRMLAYLSHASEIQRDGLLYSVVTQLWPYLMRSSGPTDLAHKKRRMQEFILDNGIFIFAMIGAVSIYVRMFSWLSFVQLAIALLLVVVAFVWVADQRIFHYRIFVSDQVLVSTLLLLGCCTIGVFVLVFLGTESYMEGSRAAMHFTSWVHTNVINDERTRKMWGDQVHNGKAMVASGLREIEGQYNSTMWFGPLKALVLSYYDASDGAVPVVSDPILNATTVATMLDIPTNMTWTSVFTLAYAQFNLTSTDVTDWTSKGLEISSMAFGSVFQIVFFVLTFVIAFISIGIKAVFFVTSLFYLLCTKWDPIERFVYDLMPIAPEKRPALVNSLRRSIEGVFSLPMKISSLHAIVTLVSLSMMANDFVYLGTFITFFISIVPIIPAYLVCIPWVLALWSSTSIVKALLLFVIHYVAFSWIDQVLYEKSLTSINAYVSALSVVFGVYVFGLEGVVFGPLLVCGVNWAYEVSNHGIQAASMDEAEKADRRDERPSTQGNIFSNAYRAISGGLGDNLSRRFSFDATSPATVCVTLQVHALPSSPLAASAPSRDAPLVRFIASKDWTYEELLTHLRHTLKVYSVCGLYAINSNAQVLSAAHLFPNETLRVEVETEPRAEPDTRVPRPPVYLKRNKSKTLVKKTPVKMAVAISPSKQHLRRSSCSNCVGDSESDVLVSPRRSVPSLFGAPISDVVPPTARFRDLSSFQAAAGDCFRQSILQLRSQSSSSASDTMTSDNSPTKEASTDAGAKAAETVSETSMQSSVQTTETLLMGLPTAVPVVVRPESDTKRPRSFDAATPDRTVLVSGRGIQRQGETQDQTRPSLEASAVIERSTSRRRHGPRRSQSVPEFEVKPPGLWKRMIGKK</sequence>
<evidence type="ECO:0000256" key="1">
    <source>
        <dbReference type="ARBA" id="ARBA00004141"/>
    </source>
</evidence>
<dbReference type="GeneID" id="19947542"/>
<dbReference type="GO" id="GO:0016020">
    <property type="term" value="C:membrane"/>
    <property type="evidence" value="ECO:0007669"/>
    <property type="project" value="UniProtKB-SubCell"/>
</dbReference>
<feature type="transmembrane region" description="Helical" evidence="7">
    <location>
        <begin position="329"/>
        <end position="358"/>
    </location>
</feature>
<dbReference type="AlphaFoldDB" id="T0QCC6"/>
<feature type="compositionally biased region" description="Low complexity" evidence="6">
    <location>
        <begin position="771"/>
        <end position="787"/>
    </location>
</feature>
<evidence type="ECO:0008006" key="10">
    <source>
        <dbReference type="Google" id="ProtNLM"/>
    </source>
</evidence>
<dbReference type="RefSeq" id="XP_008610841.1">
    <property type="nucleotide sequence ID" value="XM_008612619.1"/>
</dbReference>
<feature type="transmembrane region" description="Helical" evidence="7">
    <location>
        <begin position="455"/>
        <end position="473"/>
    </location>
</feature>
<feature type="transmembrane region" description="Helical" evidence="7">
    <location>
        <begin position="105"/>
        <end position="123"/>
    </location>
</feature>
<dbReference type="VEuPathDB" id="FungiDB:SDRG_06815"/>
<organism evidence="8 9">
    <name type="scientific">Saprolegnia diclina (strain VS20)</name>
    <dbReference type="NCBI Taxonomy" id="1156394"/>
    <lineage>
        <taxon>Eukaryota</taxon>
        <taxon>Sar</taxon>
        <taxon>Stramenopiles</taxon>
        <taxon>Oomycota</taxon>
        <taxon>Saprolegniomycetes</taxon>
        <taxon>Saprolegniales</taxon>
        <taxon>Saprolegniaceae</taxon>
        <taxon>Saprolegnia</taxon>
    </lineage>
</organism>
<comment type="subcellular location">
    <subcellularLocation>
        <location evidence="1">Membrane</location>
        <topology evidence="1">Multi-pass membrane protein</topology>
    </subcellularLocation>
</comment>
<reference evidence="8 9" key="1">
    <citation type="submission" date="2012-04" db="EMBL/GenBank/DDBJ databases">
        <title>The Genome Sequence of Saprolegnia declina VS20.</title>
        <authorList>
            <consortium name="The Broad Institute Genome Sequencing Platform"/>
            <person name="Russ C."/>
            <person name="Nusbaum C."/>
            <person name="Tyler B."/>
            <person name="van West P."/>
            <person name="Dieguez-Uribeondo J."/>
            <person name="de Bruijn I."/>
            <person name="Tripathy S."/>
            <person name="Jiang R."/>
            <person name="Young S.K."/>
            <person name="Zeng Q."/>
            <person name="Gargeya S."/>
            <person name="Fitzgerald M."/>
            <person name="Haas B."/>
            <person name="Abouelleil A."/>
            <person name="Alvarado L."/>
            <person name="Arachchi H.M."/>
            <person name="Berlin A."/>
            <person name="Chapman S.B."/>
            <person name="Goldberg J."/>
            <person name="Griggs A."/>
            <person name="Gujja S."/>
            <person name="Hansen M."/>
            <person name="Howarth C."/>
            <person name="Imamovic A."/>
            <person name="Larimer J."/>
            <person name="McCowen C."/>
            <person name="Montmayeur A."/>
            <person name="Murphy C."/>
            <person name="Neiman D."/>
            <person name="Pearson M."/>
            <person name="Priest M."/>
            <person name="Roberts A."/>
            <person name="Saif S."/>
            <person name="Shea T."/>
            <person name="Sisk P."/>
            <person name="Sykes S."/>
            <person name="Wortman J."/>
            <person name="Nusbaum C."/>
            <person name="Birren B."/>
        </authorList>
    </citation>
    <scope>NUCLEOTIDE SEQUENCE [LARGE SCALE GENOMIC DNA]</scope>
    <source>
        <strain evidence="8 9">VS20</strain>
    </source>
</reference>
<feature type="region of interest" description="Disordered" evidence="6">
    <location>
        <begin position="857"/>
        <end position="914"/>
    </location>
</feature>
<gene>
    <name evidence="8" type="ORF">SDRG_06815</name>
</gene>
<proteinExistence type="inferred from homology"/>
<feature type="compositionally biased region" description="Polar residues" evidence="6">
    <location>
        <begin position="862"/>
        <end position="871"/>
    </location>
</feature>
<keyword evidence="3 7" id="KW-0812">Transmembrane</keyword>
<evidence type="ECO:0000256" key="3">
    <source>
        <dbReference type="ARBA" id="ARBA00022692"/>
    </source>
</evidence>
<feature type="transmembrane region" description="Helical" evidence="7">
    <location>
        <begin position="165"/>
        <end position="186"/>
    </location>
</feature>
<dbReference type="PANTHER" id="PTHR21716">
    <property type="entry name" value="TRANSMEMBRANE PROTEIN"/>
    <property type="match status" value="1"/>
</dbReference>